<reference evidence="1" key="2">
    <citation type="submission" date="2020-06" db="EMBL/GenBank/DDBJ databases">
        <authorList>
            <person name="Sheffer M."/>
        </authorList>
    </citation>
    <scope>NUCLEOTIDE SEQUENCE</scope>
</reference>
<protein>
    <submittedName>
        <fullName evidence="1">Uncharacterized protein</fullName>
    </submittedName>
</protein>
<dbReference type="Proteomes" id="UP000807504">
    <property type="component" value="Unassembled WGS sequence"/>
</dbReference>
<organism evidence="1 2">
    <name type="scientific">Argiope bruennichi</name>
    <name type="common">Wasp spider</name>
    <name type="synonym">Aranea bruennichi</name>
    <dbReference type="NCBI Taxonomy" id="94029"/>
    <lineage>
        <taxon>Eukaryota</taxon>
        <taxon>Metazoa</taxon>
        <taxon>Ecdysozoa</taxon>
        <taxon>Arthropoda</taxon>
        <taxon>Chelicerata</taxon>
        <taxon>Arachnida</taxon>
        <taxon>Araneae</taxon>
        <taxon>Araneomorphae</taxon>
        <taxon>Entelegynae</taxon>
        <taxon>Araneoidea</taxon>
        <taxon>Araneidae</taxon>
        <taxon>Argiope</taxon>
    </lineage>
</organism>
<dbReference type="AlphaFoldDB" id="A0A8T0ENX6"/>
<reference evidence="1" key="1">
    <citation type="journal article" date="2020" name="bioRxiv">
        <title>Chromosome-level reference genome of the European wasp spider Argiope bruennichi: a resource for studies on range expansion and evolutionary adaptation.</title>
        <authorList>
            <person name="Sheffer M.M."/>
            <person name="Hoppe A."/>
            <person name="Krehenwinkel H."/>
            <person name="Uhl G."/>
            <person name="Kuss A.W."/>
            <person name="Jensen L."/>
            <person name="Jensen C."/>
            <person name="Gillespie R.G."/>
            <person name="Hoff K.J."/>
            <person name="Prost S."/>
        </authorList>
    </citation>
    <scope>NUCLEOTIDE SEQUENCE</scope>
</reference>
<dbReference type="EMBL" id="JABXBU010002072">
    <property type="protein sequence ID" value="KAF8777071.1"/>
    <property type="molecule type" value="Genomic_DNA"/>
</dbReference>
<name>A0A8T0ENX6_ARGBR</name>
<evidence type="ECO:0000313" key="1">
    <source>
        <dbReference type="EMBL" id="KAF8777071.1"/>
    </source>
</evidence>
<accession>A0A8T0ENX6</accession>
<comment type="caution">
    <text evidence="1">The sequence shown here is derived from an EMBL/GenBank/DDBJ whole genome shotgun (WGS) entry which is preliminary data.</text>
</comment>
<sequence length="121" mass="14029">MRIHLLSDYTLKWDSFVKSALFHSSRTHVRCSCAHLLLTARWAIVNETQIIVRNKVAFKARFLLTVNVTYQSCVVAGVQHGPDLRRTHPISKTYSIVWKSRLEKLLTLELQRIVFDPPLND</sequence>
<proteinExistence type="predicted"/>
<evidence type="ECO:0000313" key="2">
    <source>
        <dbReference type="Proteomes" id="UP000807504"/>
    </source>
</evidence>
<keyword evidence="2" id="KW-1185">Reference proteome</keyword>
<gene>
    <name evidence="1" type="ORF">HNY73_013996</name>
</gene>